<evidence type="ECO:0000313" key="3">
    <source>
        <dbReference type="Proteomes" id="UP000236311"/>
    </source>
</evidence>
<evidence type="ECO:0000313" key="2">
    <source>
        <dbReference type="EMBL" id="SOY31714.1"/>
    </source>
</evidence>
<organism evidence="2 3">
    <name type="scientific">Acetatifactor muris</name>
    <dbReference type="NCBI Taxonomy" id="879566"/>
    <lineage>
        <taxon>Bacteria</taxon>
        <taxon>Bacillati</taxon>
        <taxon>Bacillota</taxon>
        <taxon>Clostridia</taxon>
        <taxon>Lachnospirales</taxon>
        <taxon>Lachnospiraceae</taxon>
        <taxon>Acetatifactor</taxon>
    </lineage>
</organism>
<accession>A0A2K4ZMK2</accession>
<dbReference type="Proteomes" id="UP000236311">
    <property type="component" value="Unassembled WGS sequence"/>
</dbReference>
<dbReference type="Gene3D" id="1.20.120.520">
    <property type="entry name" value="nmb1532 protein domain like"/>
    <property type="match status" value="1"/>
</dbReference>
<dbReference type="GO" id="GO:0005886">
    <property type="term" value="C:plasma membrane"/>
    <property type="evidence" value="ECO:0007669"/>
    <property type="project" value="TreeGrafter"/>
</dbReference>
<protein>
    <submittedName>
        <fullName evidence="2">Hemerythrin HHE cation binding domain protein</fullName>
    </submittedName>
</protein>
<dbReference type="PANTHER" id="PTHR39966:SF1">
    <property type="entry name" value="HEMERYTHRIN-LIKE DOMAIN-CONTAINING PROTEIN"/>
    <property type="match status" value="1"/>
</dbReference>
<dbReference type="InterPro" id="IPR012312">
    <property type="entry name" value="Hemerythrin-like"/>
</dbReference>
<proteinExistence type="predicted"/>
<dbReference type="PANTHER" id="PTHR39966">
    <property type="entry name" value="BLL2471 PROTEIN-RELATED"/>
    <property type="match status" value="1"/>
</dbReference>
<feature type="domain" description="Hemerythrin-like" evidence="1">
    <location>
        <begin position="3"/>
        <end position="139"/>
    </location>
</feature>
<sequence>MYGIDLLMKEHENIVALTKHLRRTCCAVIEGADIDVQEFLECIDFARTYADKHHHGKEEQILFRFMLNNSDPVAEKLVRNGMLVEHDFGRFHIGELENAVKQYASVPTTEGKLDIVTHASGYVDLLQRHIEKEDTVCYTYALRTLSEECKAQIDEQTRAFEKKAEQDGIQEKYITWLEKRKQANG</sequence>
<dbReference type="AlphaFoldDB" id="A0A2K4ZMK2"/>
<dbReference type="Pfam" id="PF01814">
    <property type="entry name" value="Hemerythrin"/>
    <property type="match status" value="1"/>
</dbReference>
<reference evidence="2 3" key="1">
    <citation type="submission" date="2018-01" db="EMBL/GenBank/DDBJ databases">
        <authorList>
            <person name="Gaut B.S."/>
            <person name="Morton B.R."/>
            <person name="Clegg M.T."/>
            <person name="Duvall M.R."/>
        </authorList>
    </citation>
    <scope>NUCLEOTIDE SEQUENCE [LARGE SCALE GENOMIC DNA]</scope>
    <source>
        <strain evidence="2">GP69</strain>
    </source>
</reference>
<dbReference type="OrthoDB" id="9785474at2"/>
<dbReference type="EMBL" id="OFSM01000030">
    <property type="protein sequence ID" value="SOY31714.1"/>
    <property type="molecule type" value="Genomic_DNA"/>
</dbReference>
<keyword evidence="3" id="KW-1185">Reference proteome</keyword>
<name>A0A2K4ZMK2_9FIRM</name>
<dbReference type="RefSeq" id="WP_103241699.1">
    <property type="nucleotide sequence ID" value="NZ_JANJZD010000031.1"/>
</dbReference>
<gene>
    <name evidence="2" type="ORF">AMURIS_04462</name>
</gene>
<evidence type="ECO:0000259" key="1">
    <source>
        <dbReference type="Pfam" id="PF01814"/>
    </source>
</evidence>